<evidence type="ECO:0000256" key="4">
    <source>
        <dbReference type="ARBA" id="ARBA00022691"/>
    </source>
</evidence>
<gene>
    <name evidence="7" type="ORF">ACFFOL_06925</name>
</gene>
<dbReference type="SUPFAM" id="SSF53335">
    <property type="entry name" value="S-adenosyl-L-methionine-dependent methyltransferases"/>
    <property type="match status" value="1"/>
</dbReference>
<evidence type="ECO:0000259" key="6">
    <source>
        <dbReference type="Pfam" id="PF07669"/>
    </source>
</evidence>
<keyword evidence="2 7" id="KW-0489">Methyltransferase</keyword>
<dbReference type="AlphaFoldDB" id="A0ABD5MMV8"/>
<feature type="non-terminal residue" evidence="7">
    <location>
        <position position="186"/>
    </location>
</feature>
<evidence type="ECO:0000256" key="2">
    <source>
        <dbReference type="ARBA" id="ARBA00022603"/>
    </source>
</evidence>
<evidence type="ECO:0000256" key="5">
    <source>
        <dbReference type="ARBA" id="ARBA00047942"/>
    </source>
</evidence>
<proteinExistence type="predicted"/>
<dbReference type="GO" id="GO:0009007">
    <property type="term" value="F:site-specific DNA-methyltransferase (adenine-specific) activity"/>
    <property type="evidence" value="ECO:0007669"/>
    <property type="project" value="UniProtKB-EC"/>
</dbReference>
<dbReference type="Proteomes" id="UP001589595">
    <property type="component" value="Unassembled WGS sequence"/>
</dbReference>
<dbReference type="InterPro" id="IPR050953">
    <property type="entry name" value="N4_N6_ade-DNA_methylase"/>
</dbReference>
<dbReference type="PANTHER" id="PTHR33841">
    <property type="entry name" value="DNA METHYLTRANSFERASE YEEA-RELATED"/>
    <property type="match status" value="1"/>
</dbReference>
<comment type="catalytic activity">
    <reaction evidence="5">
        <text>a 2'-deoxyadenosine in DNA + S-adenosyl-L-methionine = an N(6)-methyl-2'-deoxyadenosine in DNA + S-adenosyl-L-homocysteine + H(+)</text>
        <dbReference type="Rhea" id="RHEA:15197"/>
        <dbReference type="Rhea" id="RHEA-COMP:12418"/>
        <dbReference type="Rhea" id="RHEA-COMP:12419"/>
        <dbReference type="ChEBI" id="CHEBI:15378"/>
        <dbReference type="ChEBI" id="CHEBI:57856"/>
        <dbReference type="ChEBI" id="CHEBI:59789"/>
        <dbReference type="ChEBI" id="CHEBI:90615"/>
        <dbReference type="ChEBI" id="CHEBI:90616"/>
        <dbReference type="EC" id="2.1.1.72"/>
    </reaction>
</comment>
<dbReference type="InterPro" id="IPR011639">
    <property type="entry name" value="MethylTrfase_TaqI-like_dom"/>
</dbReference>
<sequence>MQCIEYFQRLEAEGQGWELESRTREEIEEIESGKGSSSLYAKRTAILNNLYGVDLDEGAVEICKLRLWLSMVADIEDEPSEVEPLPNIDFNVRQGNSLIGQLDTDIESNEDGDSDLDSWEVKTRFEDVKEAIKKHKKAETSVEAQEWRKEAEDRIEENRDKFDGTLFCRRLLMALSCRRRIEESKD</sequence>
<dbReference type="EC" id="2.1.1.72" evidence="1"/>
<evidence type="ECO:0000313" key="8">
    <source>
        <dbReference type="Proteomes" id="UP001589595"/>
    </source>
</evidence>
<dbReference type="PANTHER" id="PTHR33841:SF1">
    <property type="entry name" value="DNA METHYLTRANSFERASE A"/>
    <property type="match status" value="1"/>
</dbReference>
<evidence type="ECO:0000313" key="7">
    <source>
        <dbReference type="EMBL" id="MFB9823900.1"/>
    </source>
</evidence>
<dbReference type="Pfam" id="PF07669">
    <property type="entry name" value="Eco57I"/>
    <property type="match status" value="1"/>
</dbReference>
<reference evidence="7" key="1">
    <citation type="submission" date="2024-09" db="EMBL/GenBank/DDBJ databases">
        <authorList>
            <person name="Sun Q."/>
        </authorList>
    </citation>
    <scope>NUCLEOTIDE SEQUENCE [LARGE SCALE GENOMIC DNA]</scope>
    <source>
        <strain evidence="7">JCM 31273</strain>
    </source>
</reference>
<feature type="domain" description="Type II methyltransferase M.TaqI-like" evidence="6">
    <location>
        <begin position="48"/>
        <end position="163"/>
    </location>
</feature>
<evidence type="ECO:0000256" key="3">
    <source>
        <dbReference type="ARBA" id="ARBA00022679"/>
    </source>
</evidence>
<dbReference type="GO" id="GO:0032259">
    <property type="term" value="P:methylation"/>
    <property type="evidence" value="ECO:0007669"/>
    <property type="project" value="UniProtKB-KW"/>
</dbReference>
<keyword evidence="4" id="KW-0949">S-adenosyl-L-methionine</keyword>
<keyword evidence="3" id="KW-0808">Transferase</keyword>
<evidence type="ECO:0000256" key="1">
    <source>
        <dbReference type="ARBA" id="ARBA00011900"/>
    </source>
</evidence>
<dbReference type="Gene3D" id="3.40.50.150">
    <property type="entry name" value="Vaccinia Virus protein VP39"/>
    <property type="match status" value="1"/>
</dbReference>
<accession>A0ABD5MMV8</accession>
<keyword evidence="8" id="KW-1185">Reference proteome</keyword>
<protein>
    <recommendedName>
        <fullName evidence="1">site-specific DNA-methyltransferase (adenine-specific)</fullName>
        <ecNumber evidence="1">2.1.1.72</ecNumber>
    </recommendedName>
</protein>
<name>A0ABD5MMV8_9EURY</name>
<dbReference type="InterPro" id="IPR029063">
    <property type="entry name" value="SAM-dependent_MTases_sf"/>
</dbReference>
<organism evidence="7 8">
    <name type="scientific">Halobaculum roseum</name>
    <dbReference type="NCBI Taxonomy" id="2175149"/>
    <lineage>
        <taxon>Archaea</taxon>
        <taxon>Methanobacteriati</taxon>
        <taxon>Methanobacteriota</taxon>
        <taxon>Stenosarchaea group</taxon>
        <taxon>Halobacteria</taxon>
        <taxon>Halobacteriales</taxon>
        <taxon>Haloferacaceae</taxon>
        <taxon>Halobaculum</taxon>
    </lineage>
</organism>
<dbReference type="RefSeq" id="WP_390182307.1">
    <property type="nucleotide sequence ID" value="NZ_JBHMAJ010000005.1"/>
</dbReference>
<dbReference type="EMBL" id="JBHMAJ010000005">
    <property type="protein sequence ID" value="MFB9823900.1"/>
    <property type="molecule type" value="Genomic_DNA"/>
</dbReference>
<comment type="caution">
    <text evidence="7">The sequence shown here is derived from an EMBL/GenBank/DDBJ whole genome shotgun (WGS) entry which is preliminary data.</text>
</comment>